<keyword evidence="2" id="KW-0479">Metal-binding</keyword>
<evidence type="ECO:0000313" key="7">
    <source>
        <dbReference type="Proteomes" id="UP001243195"/>
    </source>
</evidence>
<comment type="caution">
    <text evidence="6">The sequence shown here is derived from an EMBL/GenBank/DDBJ whole genome shotgun (WGS) entry which is preliminary data.</text>
</comment>
<evidence type="ECO:0000313" key="6">
    <source>
        <dbReference type="EMBL" id="MDQ9070746.1"/>
    </source>
</evidence>
<keyword evidence="4" id="KW-0411">Iron-sulfur</keyword>
<dbReference type="Gene3D" id="2.102.10.10">
    <property type="entry name" value="Rieske [2Fe-2S] iron-sulphur domain"/>
    <property type="match status" value="1"/>
</dbReference>
<dbReference type="RefSeq" id="WP_277090456.1">
    <property type="nucleotide sequence ID" value="NZ_JAKVJG010000004.1"/>
</dbReference>
<dbReference type="Proteomes" id="UP001243195">
    <property type="component" value="Unassembled WGS sequence"/>
</dbReference>
<protein>
    <submittedName>
        <fullName evidence="6">Rieske 2Fe-2S domain-containing protein</fullName>
    </submittedName>
</protein>
<dbReference type="InterPro" id="IPR036922">
    <property type="entry name" value="Rieske_2Fe-2S_sf"/>
</dbReference>
<dbReference type="Pfam" id="PF00355">
    <property type="entry name" value="Rieske"/>
    <property type="match status" value="1"/>
</dbReference>
<sequence>MELEYLCKITELNQNDIFSKHSNLFSKNIILIRRNGKLYAWLDACPHYENGPAMALKKDQYLSPDQQFLMCFGHGAKFDITTGLCVHGPCLGKKLTPIYFEIISDEIFLYKETIK</sequence>
<dbReference type="AlphaFoldDB" id="A0AAW8JGL6"/>
<evidence type="ECO:0000256" key="2">
    <source>
        <dbReference type="ARBA" id="ARBA00022723"/>
    </source>
</evidence>
<organism evidence="6 7">
    <name type="scientific">Acinetobacter gerneri</name>
    <dbReference type="NCBI Taxonomy" id="202952"/>
    <lineage>
        <taxon>Bacteria</taxon>
        <taxon>Pseudomonadati</taxon>
        <taxon>Pseudomonadota</taxon>
        <taxon>Gammaproteobacteria</taxon>
        <taxon>Moraxellales</taxon>
        <taxon>Moraxellaceae</taxon>
        <taxon>Acinetobacter</taxon>
    </lineage>
</organism>
<dbReference type="GO" id="GO:0051537">
    <property type="term" value="F:2 iron, 2 sulfur cluster binding"/>
    <property type="evidence" value="ECO:0007669"/>
    <property type="project" value="UniProtKB-KW"/>
</dbReference>
<dbReference type="EMBL" id="JAVIDA010000004">
    <property type="protein sequence ID" value="MDQ9070746.1"/>
    <property type="molecule type" value="Genomic_DNA"/>
</dbReference>
<feature type="domain" description="Rieske" evidence="5">
    <location>
        <begin position="4"/>
        <end position="109"/>
    </location>
</feature>
<dbReference type="SUPFAM" id="SSF50022">
    <property type="entry name" value="ISP domain"/>
    <property type="match status" value="1"/>
</dbReference>
<evidence type="ECO:0000256" key="4">
    <source>
        <dbReference type="ARBA" id="ARBA00023014"/>
    </source>
</evidence>
<dbReference type="CDD" id="cd03467">
    <property type="entry name" value="Rieske"/>
    <property type="match status" value="1"/>
</dbReference>
<keyword evidence="1" id="KW-0001">2Fe-2S</keyword>
<dbReference type="PROSITE" id="PS51296">
    <property type="entry name" value="RIESKE"/>
    <property type="match status" value="1"/>
</dbReference>
<reference evidence="6" key="1">
    <citation type="submission" date="2023-08" db="EMBL/GenBank/DDBJ databases">
        <title>Emergence of clinically-relevant ST2 carbapenem-resistant Acinetobacter baumannii strains in hospital sewages in Zhejiang, East of China.</title>
        <authorList>
            <person name="Kaichao C."/>
            <person name="Zhang R."/>
        </authorList>
    </citation>
    <scope>NUCLEOTIDE SEQUENCE</scope>
    <source>
        <strain evidence="6">M-SY-60</strain>
    </source>
</reference>
<dbReference type="PANTHER" id="PTHR40261">
    <property type="match status" value="1"/>
</dbReference>
<proteinExistence type="predicted"/>
<evidence type="ECO:0000256" key="1">
    <source>
        <dbReference type="ARBA" id="ARBA00022714"/>
    </source>
</evidence>
<dbReference type="PANTHER" id="PTHR40261:SF1">
    <property type="entry name" value="RIESKE DOMAIN-CONTAINING PROTEIN"/>
    <property type="match status" value="1"/>
</dbReference>
<name>A0AAW8JGL6_9GAMM</name>
<evidence type="ECO:0000259" key="5">
    <source>
        <dbReference type="PROSITE" id="PS51296"/>
    </source>
</evidence>
<keyword evidence="3" id="KW-0408">Iron</keyword>
<dbReference type="GO" id="GO:0046872">
    <property type="term" value="F:metal ion binding"/>
    <property type="evidence" value="ECO:0007669"/>
    <property type="project" value="UniProtKB-KW"/>
</dbReference>
<gene>
    <name evidence="6" type="ORF">RFH51_04640</name>
</gene>
<evidence type="ECO:0000256" key="3">
    <source>
        <dbReference type="ARBA" id="ARBA00023004"/>
    </source>
</evidence>
<accession>A0AAW8JGL6</accession>
<dbReference type="InterPro" id="IPR017941">
    <property type="entry name" value="Rieske_2Fe-2S"/>
</dbReference>